<feature type="transmembrane region" description="Helical" evidence="1">
    <location>
        <begin position="9"/>
        <end position="28"/>
    </location>
</feature>
<dbReference type="AlphaFoldDB" id="X0XF86"/>
<comment type="caution">
    <text evidence="2">The sequence shown here is derived from an EMBL/GenBank/DDBJ whole genome shotgun (WGS) entry which is preliminary data.</text>
</comment>
<gene>
    <name evidence="2" type="ORF">S01H1_70501</name>
</gene>
<keyword evidence="1" id="KW-0812">Transmembrane</keyword>
<feature type="transmembrane region" description="Helical" evidence="1">
    <location>
        <begin position="34"/>
        <end position="50"/>
    </location>
</feature>
<proteinExistence type="predicted"/>
<accession>X0XF86</accession>
<name>X0XF86_9ZZZZ</name>
<keyword evidence="1" id="KW-1133">Transmembrane helix</keyword>
<protein>
    <submittedName>
        <fullName evidence="2">Uncharacterized protein</fullName>
    </submittedName>
</protein>
<keyword evidence="1" id="KW-0472">Membrane</keyword>
<evidence type="ECO:0000313" key="2">
    <source>
        <dbReference type="EMBL" id="GAG34052.1"/>
    </source>
</evidence>
<organism evidence="2">
    <name type="scientific">marine sediment metagenome</name>
    <dbReference type="NCBI Taxonomy" id="412755"/>
    <lineage>
        <taxon>unclassified sequences</taxon>
        <taxon>metagenomes</taxon>
        <taxon>ecological metagenomes</taxon>
    </lineage>
</organism>
<dbReference type="EMBL" id="BARS01046888">
    <property type="protein sequence ID" value="GAG34052.1"/>
    <property type="molecule type" value="Genomic_DNA"/>
</dbReference>
<reference evidence="2" key="1">
    <citation type="journal article" date="2014" name="Front. Microbiol.">
        <title>High frequency of phylogenetically diverse reductive dehalogenase-homologous genes in deep subseafloor sedimentary metagenomes.</title>
        <authorList>
            <person name="Kawai M."/>
            <person name="Futagami T."/>
            <person name="Toyoda A."/>
            <person name="Takaki Y."/>
            <person name="Nishi S."/>
            <person name="Hori S."/>
            <person name="Arai W."/>
            <person name="Tsubouchi T."/>
            <person name="Morono Y."/>
            <person name="Uchiyama I."/>
            <person name="Ito T."/>
            <person name="Fujiyama A."/>
            <person name="Inagaki F."/>
            <person name="Takami H."/>
        </authorList>
    </citation>
    <scope>NUCLEOTIDE SEQUENCE</scope>
    <source>
        <strain evidence="2">Expedition CK06-06</strain>
    </source>
</reference>
<evidence type="ECO:0000256" key="1">
    <source>
        <dbReference type="SAM" id="Phobius"/>
    </source>
</evidence>
<sequence>MKNFAKHELIMTIIILFCLITVFCLGDYYERRGVIIGVIATIAYMWWYMSGGDR</sequence>